<proteinExistence type="predicted"/>
<evidence type="ECO:0000259" key="3">
    <source>
        <dbReference type="PROSITE" id="PS50110"/>
    </source>
</evidence>
<dbReference type="Gene3D" id="3.30.70.270">
    <property type="match status" value="1"/>
</dbReference>
<dbReference type="PROSITE" id="PS50110">
    <property type="entry name" value="RESPONSE_REGULATORY"/>
    <property type="match status" value="1"/>
</dbReference>
<dbReference type="CDD" id="cd00156">
    <property type="entry name" value="REC"/>
    <property type="match status" value="1"/>
</dbReference>
<gene>
    <name evidence="5" type="ORF">DFP90_104353</name>
</gene>
<organism evidence="5 6">
    <name type="scientific">Aestuariispira insulae</name>
    <dbReference type="NCBI Taxonomy" id="1461337"/>
    <lineage>
        <taxon>Bacteria</taxon>
        <taxon>Pseudomonadati</taxon>
        <taxon>Pseudomonadota</taxon>
        <taxon>Alphaproteobacteria</taxon>
        <taxon>Rhodospirillales</taxon>
        <taxon>Kiloniellaceae</taxon>
        <taxon>Aestuariispira</taxon>
    </lineage>
</organism>
<dbReference type="PANTHER" id="PTHR44591">
    <property type="entry name" value="STRESS RESPONSE REGULATOR PROTEIN 1"/>
    <property type="match status" value="1"/>
</dbReference>
<accession>A0A3D9HNK5</accession>
<evidence type="ECO:0000256" key="1">
    <source>
        <dbReference type="ARBA" id="ARBA00022553"/>
    </source>
</evidence>
<dbReference type="PANTHER" id="PTHR44591:SF3">
    <property type="entry name" value="RESPONSE REGULATORY DOMAIN-CONTAINING PROTEIN"/>
    <property type="match status" value="1"/>
</dbReference>
<feature type="domain" description="GGDEF" evidence="4">
    <location>
        <begin position="328"/>
        <end position="448"/>
    </location>
</feature>
<dbReference type="Pfam" id="PF00990">
    <property type="entry name" value="GGDEF"/>
    <property type="match status" value="1"/>
</dbReference>
<evidence type="ECO:0000313" key="6">
    <source>
        <dbReference type="Proteomes" id="UP000256845"/>
    </source>
</evidence>
<comment type="caution">
    <text evidence="5">The sequence shown here is derived from an EMBL/GenBank/DDBJ whole genome shotgun (WGS) entry which is preliminary data.</text>
</comment>
<dbReference type="InterPro" id="IPR050595">
    <property type="entry name" value="Bact_response_regulator"/>
</dbReference>
<dbReference type="SMART" id="SM00267">
    <property type="entry name" value="GGDEF"/>
    <property type="match status" value="1"/>
</dbReference>
<dbReference type="InterPro" id="IPR001789">
    <property type="entry name" value="Sig_transdc_resp-reg_receiver"/>
</dbReference>
<dbReference type="RefSeq" id="WP_115936852.1">
    <property type="nucleotide sequence ID" value="NZ_QRDW01000004.1"/>
</dbReference>
<dbReference type="OrthoDB" id="7342124at2"/>
<dbReference type="SUPFAM" id="SSF55073">
    <property type="entry name" value="Nucleotide cyclase"/>
    <property type="match status" value="1"/>
</dbReference>
<dbReference type="PROSITE" id="PS50887">
    <property type="entry name" value="GGDEF"/>
    <property type="match status" value="1"/>
</dbReference>
<dbReference type="Proteomes" id="UP000256845">
    <property type="component" value="Unassembled WGS sequence"/>
</dbReference>
<comment type="caution">
    <text evidence="2">Lacks conserved residue(s) required for the propagation of feature annotation.</text>
</comment>
<evidence type="ECO:0000256" key="2">
    <source>
        <dbReference type="PROSITE-ProRule" id="PRU00169"/>
    </source>
</evidence>
<dbReference type="InterPro" id="IPR011006">
    <property type="entry name" value="CheY-like_superfamily"/>
</dbReference>
<sequence length="448" mass="49324">MAHSKARILVADGGKANATALSGILSGEGYHVTVVADDEDLKTGIERSRPDVILIGPLADDDPVNAASALREVGINAPVLLYGGDGSQHLYDQAKKAGVDDVMEGIPTKEMLLARLPHLVRLSTLQAEMFRRLETSREFGLEVREDQFDRFGDKPFQVMYICASQDPEIDSADISRALIDAGLSVRQESNVYHAGNRLGDERFEACVVRINIKEDLETSLYLCSQVRDNPRLFSLPVLIAADAGLIADEKAFYDAGATLVLPGGLQPTKIARHVEILVARQRFKWNLRDPLLATLTDATGNPREGTYSEAFFEKHLERVLTAAKTQKTELSVSVFSIRNFHEVQSRYGEEAARILMRQMASWIKGLLRIEDVTARLSDAEFGVVLPDTSLDDARSVANRIVGILHHSDFRLTDEIMEAVQVSVSLGVAAYEPTDQGQDLLARAKSQII</sequence>
<keyword evidence="1" id="KW-0597">Phosphoprotein</keyword>
<dbReference type="AlphaFoldDB" id="A0A3D9HNK5"/>
<keyword evidence="6" id="KW-1185">Reference proteome</keyword>
<evidence type="ECO:0000313" key="5">
    <source>
        <dbReference type="EMBL" id="RED51074.1"/>
    </source>
</evidence>
<dbReference type="SUPFAM" id="SSF52172">
    <property type="entry name" value="CheY-like"/>
    <property type="match status" value="1"/>
</dbReference>
<dbReference type="Gene3D" id="3.40.50.2300">
    <property type="match status" value="1"/>
</dbReference>
<dbReference type="CDD" id="cd01949">
    <property type="entry name" value="GGDEF"/>
    <property type="match status" value="1"/>
</dbReference>
<dbReference type="EMBL" id="QRDW01000004">
    <property type="protein sequence ID" value="RED51074.1"/>
    <property type="molecule type" value="Genomic_DNA"/>
</dbReference>
<dbReference type="InterPro" id="IPR029787">
    <property type="entry name" value="Nucleotide_cyclase"/>
</dbReference>
<reference evidence="5 6" key="1">
    <citation type="submission" date="2018-07" db="EMBL/GenBank/DDBJ databases">
        <title>Genomic Encyclopedia of Type Strains, Phase III (KMG-III): the genomes of soil and plant-associated and newly described type strains.</title>
        <authorList>
            <person name="Whitman W."/>
        </authorList>
    </citation>
    <scope>NUCLEOTIDE SEQUENCE [LARGE SCALE GENOMIC DNA]</scope>
    <source>
        <strain evidence="5 6">CECT 8488</strain>
    </source>
</reference>
<protein>
    <submittedName>
        <fullName evidence="5">Two-component system cell cycle response regulator</fullName>
    </submittedName>
</protein>
<dbReference type="GO" id="GO:0000160">
    <property type="term" value="P:phosphorelay signal transduction system"/>
    <property type="evidence" value="ECO:0007669"/>
    <property type="project" value="InterPro"/>
</dbReference>
<feature type="domain" description="Response regulatory" evidence="3">
    <location>
        <begin position="7"/>
        <end position="120"/>
    </location>
</feature>
<name>A0A3D9HNK5_9PROT</name>
<evidence type="ECO:0000259" key="4">
    <source>
        <dbReference type="PROSITE" id="PS50887"/>
    </source>
</evidence>
<dbReference type="InterPro" id="IPR000160">
    <property type="entry name" value="GGDEF_dom"/>
</dbReference>
<dbReference type="NCBIfam" id="TIGR00254">
    <property type="entry name" value="GGDEF"/>
    <property type="match status" value="1"/>
</dbReference>
<dbReference type="InterPro" id="IPR043128">
    <property type="entry name" value="Rev_trsase/Diguanyl_cyclase"/>
</dbReference>